<dbReference type="SUPFAM" id="SSF103473">
    <property type="entry name" value="MFS general substrate transporter"/>
    <property type="match status" value="1"/>
</dbReference>
<dbReference type="InterPro" id="IPR050327">
    <property type="entry name" value="Proton-linked_MCT"/>
</dbReference>
<accession>A0A072PSS1</accession>
<feature type="transmembrane region" description="Helical" evidence="7">
    <location>
        <begin position="108"/>
        <end position="128"/>
    </location>
</feature>
<feature type="domain" description="Major facilitator superfamily (MFS) profile" evidence="8">
    <location>
        <begin position="216"/>
        <end position="405"/>
    </location>
</feature>
<dbReference type="GO" id="GO:0016020">
    <property type="term" value="C:membrane"/>
    <property type="evidence" value="ECO:0007669"/>
    <property type="project" value="UniProtKB-SubCell"/>
</dbReference>
<dbReference type="AlphaFoldDB" id="A0A072PSS1"/>
<comment type="caution">
    <text evidence="9">The sequence shown here is derived from an EMBL/GenBank/DDBJ whole genome shotgun (WGS) entry which is preliminary data.</text>
</comment>
<feature type="transmembrane region" description="Helical" evidence="7">
    <location>
        <begin position="217"/>
        <end position="242"/>
    </location>
</feature>
<evidence type="ECO:0000256" key="4">
    <source>
        <dbReference type="ARBA" id="ARBA00022692"/>
    </source>
</evidence>
<dbReference type="RefSeq" id="XP_013265516.1">
    <property type="nucleotide sequence ID" value="XM_013410062.1"/>
</dbReference>
<name>A0A072PSS1_9EURO</name>
<dbReference type="InterPro" id="IPR036259">
    <property type="entry name" value="MFS_trans_sf"/>
</dbReference>
<dbReference type="OrthoDB" id="5667at2759"/>
<dbReference type="InterPro" id="IPR020846">
    <property type="entry name" value="MFS_dom"/>
</dbReference>
<dbReference type="EMBL" id="AMGV01000001">
    <property type="protein sequence ID" value="KEF62926.1"/>
    <property type="molecule type" value="Genomic_DNA"/>
</dbReference>
<dbReference type="VEuPathDB" id="FungiDB:A1O9_00900"/>
<evidence type="ECO:0000256" key="1">
    <source>
        <dbReference type="ARBA" id="ARBA00004141"/>
    </source>
</evidence>
<evidence type="ECO:0000256" key="7">
    <source>
        <dbReference type="SAM" id="Phobius"/>
    </source>
</evidence>
<feature type="transmembrane region" description="Helical" evidence="7">
    <location>
        <begin position="376"/>
        <end position="394"/>
    </location>
</feature>
<feature type="transmembrane region" description="Helical" evidence="7">
    <location>
        <begin position="57"/>
        <end position="76"/>
    </location>
</feature>
<dbReference type="PANTHER" id="PTHR11360">
    <property type="entry name" value="MONOCARBOXYLATE TRANSPORTER"/>
    <property type="match status" value="1"/>
</dbReference>
<dbReference type="HOGENOM" id="CLU_001265_1_0_1"/>
<organism evidence="9 10">
    <name type="scientific">Exophiala aquamarina CBS 119918</name>
    <dbReference type="NCBI Taxonomy" id="1182545"/>
    <lineage>
        <taxon>Eukaryota</taxon>
        <taxon>Fungi</taxon>
        <taxon>Dikarya</taxon>
        <taxon>Ascomycota</taxon>
        <taxon>Pezizomycotina</taxon>
        <taxon>Eurotiomycetes</taxon>
        <taxon>Chaetothyriomycetidae</taxon>
        <taxon>Chaetothyriales</taxon>
        <taxon>Herpotrichiellaceae</taxon>
        <taxon>Exophiala</taxon>
    </lineage>
</organism>
<gene>
    <name evidence="9" type="ORF">A1O9_00900</name>
</gene>
<keyword evidence="5 7" id="KW-1133">Transmembrane helix</keyword>
<protein>
    <recommendedName>
        <fullName evidence="8">Major facilitator superfamily (MFS) profile domain-containing protein</fullName>
    </recommendedName>
</protein>
<evidence type="ECO:0000313" key="9">
    <source>
        <dbReference type="EMBL" id="KEF62926.1"/>
    </source>
</evidence>
<evidence type="ECO:0000256" key="6">
    <source>
        <dbReference type="ARBA" id="ARBA00023136"/>
    </source>
</evidence>
<feature type="transmembrane region" description="Helical" evidence="7">
    <location>
        <begin position="344"/>
        <end position="364"/>
    </location>
</feature>
<keyword evidence="6 7" id="KW-0472">Membrane</keyword>
<dbReference type="GeneID" id="25275850"/>
<proteinExistence type="inferred from homology"/>
<reference evidence="9 10" key="1">
    <citation type="submission" date="2013-03" db="EMBL/GenBank/DDBJ databases">
        <title>The Genome Sequence of Exophiala aquamarina CBS 119918.</title>
        <authorList>
            <consortium name="The Broad Institute Genomics Platform"/>
            <person name="Cuomo C."/>
            <person name="de Hoog S."/>
            <person name="Gorbushina A."/>
            <person name="Walker B."/>
            <person name="Young S.K."/>
            <person name="Zeng Q."/>
            <person name="Gargeya S."/>
            <person name="Fitzgerald M."/>
            <person name="Haas B."/>
            <person name="Abouelleil A."/>
            <person name="Allen A.W."/>
            <person name="Alvarado L."/>
            <person name="Arachchi H.M."/>
            <person name="Berlin A.M."/>
            <person name="Chapman S.B."/>
            <person name="Gainer-Dewar J."/>
            <person name="Goldberg J."/>
            <person name="Griggs A."/>
            <person name="Gujja S."/>
            <person name="Hansen M."/>
            <person name="Howarth C."/>
            <person name="Imamovic A."/>
            <person name="Ireland A."/>
            <person name="Larimer J."/>
            <person name="McCowan C."/>
            <person name="Murphy C."/>
            <person name="Pearson M."/>
            <person name="Poon T.W."/>
            <person name="Priest M."/>
            <person name="Roberts A."/>
            <person name="Saif S."/>
            <person name="Shea T."/>
            <person name="Sisk P."/>
            <person name="Sykes S."/>
            <person name="Wortman J."/>
            <person name="Nusbaum C."/>
            <person name="Birren B."/>
        </authorList>
    </citation>
    <scope>NUCLEOTIDE SEQUENCE [LARGE SCALE GENOMIC DNA]</scope>
    <source>
        <strain evidence="9 10">CBS 119918</strain>
    </source>
</reference>
<dbReference type="PROSITE" id="PS50850">
    <property type="entry name" value="MFS"/>
    <property type="match status" value="1"/>
</dbReference>
<evidence type="ECO:0000256" key="3">
    <source>
        <dbReference type="ARBA" id="ARBA00022448"/>
    </source>
</evidence>
<evidence type="ECO:0000259" key="8">
    <source>
        <dbReference type="PROSITE" id="PS50850"/>
    </source>
</evidence>
<dbReference type="InterPro" id="IPR011701">
    <property type="entry name" value="MFS"/>
</dbReference>
<comment type="similarity">
    <text evidence="2">Belongs to the major facilitator superfamily. Monocarboxylate porter (TC 2.A.1.13) family.</text>
</comment>
<feature type="transmembrane region" description="Helical" evidence="7">
    <location>
        <begin position="172"/>
        <end position="196"/>
    </location>
</feature>
<dbReference type="Gene3D" id="1.20.1250.20">
    <property type="entry name" value="MFS general substrate transporter like domains"/>
    <property type="match status" value="2"/>
</dbReference>
<dbReference type="Proteomes" id="UP000027920">
    <property type="component" value="Unassembled WGS sequence"/>
</dbReference>
<evidence type="ECO:0000256" key="2">
    <source>
        <dbReference type="ARBA" id="ARBA00006727"/>
    </source>
</evidence>
<keyword evidence="10" id="KW-1185">Reference proteome</keyword>
<keyword evidence="4 7" id="KW-0812">Transmembrane</keyword>
<dbReference type="Pfam" id="PF07690">
    <property type="entry name" value="MFS_1"/>
    <property type="match status" value="1"/>
</dbReference>
<dbReference type="GO" id="GO:0022857">
    <property type="term" value="F:transmembrane transporter activity"/>
    <property type="evidence" value="ECO:0007669"/>
    <property type="project" value="InterPro"/>
</dbReference>
<keyword evidence="3" id="KW-0813">Transport</keyword>
<evidence type="ECO:0000313" key="10">
    <source>
        <dbReference type="Proteomes" id="UP000027920"/>
    </source>
</evidence>
<feature type="transmembrane region" description="Helical" evidence="7">
    <location>
        <begin position="280"/>
        <end position="301"/>
    </location>
</feature>
<feature type="transmembrane region" description="Helical" evidence="7">
    <location>
        <begin position="83"/>
        <end position="102"/>
    </location>
</feature>
<evidence type="ECO:0000256" key="5">
    <source>
        <dbReference type="ARBA" id="ARBA00022989"/>
    </source>
</evidence>
<feature type="transmembrane region" description="Helical" evidence="7">
    <location>
        <begin position="12"/>
        <end position="37"/>
    </location>
</feature>
<sequence length="405" mass="44130">MHPSQFPDGGLQAWLVVLGGFIGLIVSFGWINCVGVFQEYYQSNQLKDYSSQEVAWIPSLEAFMMFFGGLWIGRLYDNYGPTYILAGGAFFHVFGLMMASLSTKYYQLILAQGVCSPLGCSMIFYPCMSATATWFFKRRALALGLVASGSSIGGVILPIMVQRLIPQIGFGWTMRTCAFLILGLMAITVFTVKSRFPPMAKPVKLQDFVEPWKEVPFALLSLGSFFAFLGIFIPFTFVIVAARGRGVPEDLAKYLVAILNASSTFGRTIPNYFADKVGRFTVFVGFCFITTIFLLGIWLPVSGTGGIVTFTVLFGFSSGAVFSLLPACLAQISDIQKIGVRNGVLFSVNAVAVLIGSPIGGELISHDHGKFRTMQGFSGAMLAGGFIVYLVLFIKLGGLKRRVKV</sequence>
<feature type="transmembrane region" description="Helical" evidence="7">
    <location>
        <begin position="140"/>
        <end position="160"/>
    </location>
</feature>
<dbReference type="PANTHER" id="PTHR11360:SF224">
    <property type="entry name" value="MAJOR FACILITATOR SUPERFAMILY (MFS) PROFILE DOMAIN-CONTAINING PROTEIN-RELATED"/>
    <property type="match status" value="1"/>
</dbReference>
<comment type="subcellular location">
    <subcellularLocation>
        <location evidence="1">Membrane</location>
        <topology evidence="1">Multi-pass membrane protein</topology>
    </subcellularLocation>
</comment>
<feature type="transmembrane region" description="Helical" evidence="7">
    <location>
        <begin position="307"/>
        <end position="332"/>
    </location>
</feature>